<evidence type="ECO:0000256" key="1">
    <source>
        <dbReference type="SAM" id="MobiDB-lite"/>
    </source>
</evidence>
<feature type="region of interest" description="Disordered" evidence="1">
    <location>
        <begin position="1"/>
        <end position="39"/>
    </location>
</feature>
<dbReference type="PANTHER" id="PTHR37238">
    <property type="entry name" value="OS05G0532500 PROTEIN"/>
    <property type="match status" value="1"/>
</dbReference>
<sequence length="614" mass="67631">MLKNEAKSKSKTVRKPLRDVSNKKYNNGGTFSKPLDMKKDLRFSEKEEDRCKGVEEEEEDEDGSLDHLLLVQSDLSSLIHQIDELVVQAFKLKSTSKQGRIEIESFTHFLSEMLSSLKPWLPRFQNVLSSPLAESENQLGQTGESKIVSSTNDVESDAVDSPEETKLDSLISPSPLVSWRADCTIDELVVQAFKLKSTSKQGRIEIESFTHFLSEMLSSLKPWLPRFQNVLSSPLAESENQLGQTGESKIVSSTNDVESDAVDSPEETKLDSLISPSPLVSWRADCTVERGRQLFLLTPLPISKTLSSKCQGPSKSVFERNTSNTTSELPTFCTLLEDVNDDLLESVPIRPTTSKPSDSAATKLGKTLQSEFAPSSIFSKKECSMLVMTPCSKMSPPKSCVLLEPISEISHQGNYKFRKATPFPVGINCSRSQLSESSGSDSSEGLAFKYPELLGIQGAYKPGIGKKKAEASPGWFVSPPKTCVLLQPPDEKSLNDAADVCQMPSSHVFNQQKNLPFAKQDNVQCGVQQTSKSCNQEPLGGNLASIDSTPMWKEPESTIHRGKRPGENTLKKELWTRFEAASTHGLRFNASVPENTASKGFLDLLDEASCDEES</sequence>
<evidence type="ECO:0000313" key="3">
    <source>
        <dbReference type="Proteomes" id="UP000237347"/>
    </source>
</evidence>
<reference evidence="2 3" key="1">
    <citation type="journal article" date="2018" name="Sci. Data">
        <title>The draft genome sequence of cork oak.</title>
        <authorList>
            <person name="Ramos A.M."/>
            <person name="Usie A."/>
            <person name="Barbosa P."/>
            <person name="Barros P.M."/>
            <person name="Capote T."/>
            <person name="Chaves I."/>
            <person name="Simoes F."/>
            <person name="Abreu I."/>
            <person name="Carrasquinho I."/>
            <person name="Faro C."/>
            <person name="Guimaraes J.B."/>
            <person name="Mendonca D."/>
            <person name="Nobrega F."/>
            <person name="Rodrigues L."/>
            <person name="Saibo N.J.M."/>
            <person name="Varela M.C."/>
            <person name="Egas C."/>
            <person name="Matos J."/>
            <person name="Miguel C.M."/>
            <person name="Oliveira M.M."/>
            <person name="Ricardo C.P."/>
            <person name="Goncalves S."/>
        </authorList>
    </citation>
    <scope>NUCLEOTIDE SEQUENCE [LARGE SCALE GENOMIC DNA]</scope>
    <source>
        <strain evidence="3">cv. HL8</strain>
    </source>
</reference>
<protein>
    <recommendedName>
        <fullName evidence="4">EF-hand domain-containing protein</fullName>
    </recommendedName>
</protein>
<dbReference type="PANTHER" id="PTHR37238:SF1">
    <property type="entry name" value="OS05G0532500 PROTEIN"/>
    <property type="match status" value="1"/>
</dbReference>
<feature type="region of interest" description="Disordered" evidence="1">
    <location>
        <begin position="534"/>
        <end position="568"/>
    </location>
</feature>
<proteinExistence type="predicted"/>
<feature type="region of interest" description="Disordered" evidence="1">
    <location>
        <begin position="239"/>
        <end position="270"/>
    </location>
</feature>
<gene>
    <name evidence="2" type="ORF">CFP56_015719</name>
</gene>
<evidence type="ECO:0008006" key="4">
    <source>
        <dbReference type="Google" id="ProtNLM"/>
    </source>
</evidence>
<feature type="region of interest" description="Disordered" evidence="1">
    <location>
        <begin position="139"/>
        <end position="167"/>
    </location>
</feature>
<feature type="compositionally biased region" description="Basic and acidic residues" evidence="1">
    <location>
        <begin position="553"/>
        <end position="568"/>
    </location>
</feature>
<keyword evidence="3" id="KW-1185">Reference proteome</keyword>
<name>A0AAW0KR73_QUESU</name>
<comment type="caution">
    <text evidence="2">The sequence shown here is derived from an EMBL/GenBank/DDBJ whole genome shotgun (WGS) entry which is preliminary data.</text>
</comment>
<evidence type="ECO:0000313" key="2">
    <source>
        <dbReference type="EMBL" id="KAK7841163.1"/>
    </source>
</evidence>
<organism evidence="2 3">
    <name type="scientific">Quercus suber</name>
    <name type="common">Cork oak</name>
    <dbReference type="NCBI Taxonomy" id="58331"/>
    <lineage>
        <taxon>Eukaryota</taxon>
        <taxon>Viridiplantae</taxon>
        <taxon>Streptophyta</taxon>
        <taxon>Embryophyta</taxon>
        <taxon>Tracheophyta</taxon>
        <taxon>Spermatophyta</taxon>
        <taxon>Magnoliopsida</taxon>
        <taxon>eudicotyledons</taxon>
        <taxon>Gunneridae</taxon>
        <taxon>Pentapetalae</taxon>
        <taxon>rosids</taxon>
        <taxon>fabids</taxon>
        <taxon>Fagales</taxon>
        <taxon>Fagaceae</taxon>
        <taxon>Quercus</taxon>
    </lineage>
</organism>
<feature type="compositionally biased region" description="Polar residues" evidence="1">
    <location>
        <begin position="239"/>
        <end position="256"/>
    </location>
</feature>
<dbReference type="AlphaFoldDB" id="A0AAW0KR73"/>
<feature type="compositionally biased region" description="Polar residues" evidence="1">
    <location>
        <begin position="139"/>
        <end position="153"/>
    </location>
</feature>
<dbReference type="EMBL" id="PKMF04000246">
    <property type="protein sequence ID" value="KAK7841163.1"/>
    <property type="molecule type" value="Genomic_DNA"/>
</dbReference>
<accession>A0AAW0KR73</accession>
<dbReference type="Proteomes" id="UP000237347">
    <property type="component" value="Unassembled WGS sequence"/>
</dbReference>